<keyword evidence="1" id="KW-1133">Transmembrane helix</keyword>
<gene>
    <name evidence="2" type="ORF">PSH97_06320</name>
</gene>
<keyword evidence="1" id="KW-0812">Transmembrane</keyword>
<keyword evidence="3" id="KW-1185">Reference proteome</keyword>
<dbReference type="EMBL" id="CP117454">
    <property type="protein sequence ID" value="WLG86136.1"/>
    <property type="molecule type" value="Genomic_DNA"/>
</dbReference>
<organism evidence="2 3">
    <name type="scientific">Pseudomonas cucumis</name>
    <dbReference type="NCBI Taxonomy" id="2954082"/>
    <lineage>
        <taxon>Bacteria</taxon>
        <taxon>Pseudomonadati</taxon>
        <taxon>Pseudomonadota</taxon>
        <taxon>Gammaproteobacteria</taxon>
        <taxon>Pseudomonadales</taxon>
        <taxon>Pseudomonadaceae</taxon>
        <taxon>Pseudomonas</taxon>
    </lineage>
</organism>
<dbReference type="Proteomes" id="UP001239418">
    <property type="component" value="Chromosome"/>
</dbReference>
<feature type="transmembrane region" description="Helical" evidence="1">
    <location>
        <begin position="12"/>
        <end position="38"/>
    </location>
</feature>
<sequence length="44" mass="4384">MLERIAVLAGSAVMLLGSIAGTSIALLAVGALLCVVFAPGRRTT</sequence>
<reference evidence="2 3" key="1">
    <citation type="submission" date="2023-02" db="EMBL/GenBank/DDBJ databases">
        <title>Evolution of Hrp T3SS in non-pathogenic Pseudomonas fluorescens.</title>
        <authorList>
            <person name="Liao K."/>
            <person name="Wei H."/>
            <person name="Gu Y."/>
        </authorList>
    </citation>
    <scope>NUCLEOTIDE SEQUENCE [LARGE SCALE GENOMIC DNA]</scope>
    <source>
        <strain evidence="2 3">FP1935</strain>
    </source>
</reference>
<accession>A0ABY9F1Y4</accession>
<name>A0ABY9F1Y4_9PSED</name>
<protein>
    <submittedName>
        <fullName evidence="2">Uncharacterized protein</fullName>
    </submittedName>
</protein>
<evidence type="ECO:0000313" key="2">
    <source>
        <dbReference type="EMBL" id="WLG86136.1"/>
    </source>
</evidence>
<proteinExistence type="predicted"/>
<keyword evidence="1" id="KW-0472">Membrane</keyword>
<dbReference type="RefSeq" id="WP_305448524.1">
    <property type="nucleotide sequence ID" value="NZ_CP117454.1"/>
</dbReference>
<evidence type="ECO:0000313" key="3">
    <source>
        <dbReference type="Proteomes" id="UP001239418"/>
    </source>
</evidence>
<evidence type="ECO:0000256" key="1">
    <source>
        <dbReference type="SAM" id="Phobius"/>
    </source>
</evidence>